<sequence length="110" mass="12091">MMDASWARFRADLSRPLPVGSTSELLSHLLSYQITYFLCILFYFPDNSSSQRRDFGNCQLRTLQPIRICELKVCVGACPTGPKATVDCQCFGPFGACSCVPGEAVLETTA</sequence>
<dbReference type="Proteomes" id="UP000784294">
    <property type="component" value="Unassembled WGS sequence"/>
</dbReference>
<protein>
    <submittedName>
        <fullName evidence="1">Uncharacterized protein</fullName>
    </submittedName>
</protein>
<evidence type="ECO:0000313" key="1">
    <source>
        <dbReference type="EMBL" id="VEL34266.1"/>
    </source>
</evidence>
<accession>A0A3S5B5I8</accession>
<name>A0A3S5B5I8_9PLAT</name>
<comment type="caution">
    <text evidence="1">The sequence shown here is derived from an EMBL/GenBank/DDBJ whole genome shotgun (WGS) entry which is preliminary data.</text>
</comment>
<organism evidence="1 2">
    <name type="scientific">Protopolystoma xenopodis</name>
    <dbReference type="NCBI Taxonomy" id="117903"/>
    <lineage>
        <taxon>Eukaryota</taxon>
        <taxon>Metazoa</taxon>
        <taxon>Spiralia</taxon>
        <taxon>Lophotrochozoa</taxon>
        <taxon>Platyhelminthes</taxon>
        <taxon>Monogenea</taxon>
        <taxon>Polyopisthocotylea</taxon>
        <taxon>Polystomatidea</taxon>
        <taxon>Polystomatidae</taxon>
        <taxon>Protopolystoma</taxon>
    </lineage>
</organism>
<keyword evidence="2" id="KW-1185">Reference proteome</keyword>
<gene>
    <name evidence="1" type="ORF">PXEA_LOCUS27706</name>
</gene>
<dbReference type="AlphaFoldDB" id="A0A3S5B5I8"/>
<reference evidence="1" key="1">
    <citation type="submission" date="2018-11" db="EMBL/GenBank/DDBJ databases">
        <authorList>
            <consortium name="Pathogen Informatics"/>
        </authorList>
    </citation>
    <scope>NUCLEOTIDE SEQUENCE</scope>
</reference>
<dbReference type="EMBL" id="CAAALY010247310">
    <property type="protein sequence ID" value="VEL34266.1"/>
    <property type="molecule type" value="Genomic_DNA"/>
</dbReference>
<evidence type="ECO:0000313" key="2">
    <source>
        <dbReference type="Proteomes" id="UP000784294"/>
    </source>
</evidence>
<proteinExistence type="predicted"/>